<evidence type="ECO:0000256" key="2">
    <source>
        <dbReference type="ARBA" id="ARBA00022670"/>
    </source>
</evidence>
<dbReference type="Gene3D" id="1.20.1050.40">
    <property type="entry name" value="Endopeptidase. Chain P, domain 1"/>
    <property type="match status" value="1"/>
</dbReference>
<dbReference type="Gene3D" id="3.40.390.10">
    <property type="entry name" value="Collagenase (Catalytic Domain)"/>
    <property type="match status" value="1"/>
</dbReference>
<dbReference type="GO" id="GO:0004222">
    <property type="term" value="F:metalloendopeptidase activity"/>
    <property type="evidence" value="ECO:0007669"/>
    <property type="project" value="UniProtKB-EC"/>
</dbReference>
<dbReference type="InterPro" id="IPR001567">
    <property type="entry name" value="Pept_M3A_M3B_dom"/>
</dbReference>
<organism evidence="10 11">
    <name type="scientific">Coemansia biformis</name>
    <dbReference type="NCBI Taxonomy" id="1286918"/>
    <lineage>
        <taxon>Eukaryota</taxon>
        <taxon>Fungi</taxon>
        <taxon>Fungi incertae sedis</taxon>
        <taxon>Zoopagomycota</taxon>
        <taxon>Kickxellomycotina</taxon>
        <taxon>Kickxellomycetes</taxon>
        <taxon>Kickxellales</taxon>
        <taxon>Kickxellaceae</taxon>
        <taxon>Coemansia</taxon>
    </lineage>
</organism>
<evidence type="ECO:0000313" key="10">
    <source>
        <dbReference type="EMBL" id="KAJ1731120.1"/>
    </source>
</evidence>
<name>A0A9W7YC04_9FUNG</name>
<keyword evidence="5 7" id="KW-0862">Zinc</keyword>
<dbReference type="PANTHER" id="PTHR11804">
    <property type="entry name" value="PROTEASE M3 THIMET OLIGOPEPTIDASE-RELATED"/>
    <property type="match status" value="1"/>
</dbReference>
<feature type="domain" description="Peptidase M3A/M3B catalytic" evidence="8">
    <location>
        <begin position="215"/>
        <end position="662"/>
    </location>
</feature>
<dbReference type="GO" id="GO:0006508">
    <property type="term" value="P:proteolysis"/>
    <property type="evidence" value="ECO:0007669"/>
    <property type="project" value="UniProtKB-KW"/>
</dbReference>
<comment type="caution">
    <text evidence="10">The sequence shown here is derived from an EMBL/GenBank/DDBJ whole genome shotgun (WGS) entry which is preliminary data.</text>
</comment>
<dbReference type="Pfam" id="PF19310">
    <property type="entry name" value="TOP_N"/>
    <property type="match status" value="1"/>
</dbReference>
<evidence type="ECO:0000259" key="9">
    <source>
        <dbReference type="Pfam" id="PF19310"/>
    </source>
</evidence>
<keyword evidence="2 7" id="KW-0645">Protease</keyword>
<dbReference type="Pfam" id="PF01432">
    <property type="entry name" value="Peptidase_M3"/>
    <property type="match status" value="1"/>
</dbReference>
<evidence type="ECO:0000259" key="8">
    <source>
        <dbReference type="Pfam" id="PF01432"/>
    </source>
</evidence>
<dbReference type="EC" id="3.4.24.37" evidence="10"/>
<dbReference type="GO" id="GO:0005758">
    <property type="term" value="C:mitochondrial intermembrane space"/>
    <property type="evidence" value="ECO:0007669"/>
    <property type="project" value="TreeGrafter"/>
</dbReference>
<evidence type="ECO:0000256" key="1">
    <source>
        <dbReference type="ARBA" id="ARBA00006040"/>
    </source>
</evidence>
<evidence type="ECO:0000256" key="3">
    <source>
        <dbReference type="ARBA" id="ARBA00022723"/>
    </source>
</evidence>
<dbReference type="GO" id="GO:0046872">
    <property type="term" value="F:metal ion binding"/>
    <property type="evidence" value="ECO:0007669"/>
    <property type="project" value="UniProtKB-UniRule"/>
</dbReference>
<dbReference type="Gene3D" id="1.10.1370.10">
    <property type="entry name" value="Neurolysin, domain 3"/>
    <property type="match status" value="1"/>
</dbReference>
<dbReference type="GO" id="GO:0006518">
    <property type="term" value="P:peptide metabolic process"/>
    <property type="evidence" value="ECO:0007669"/>
    <property type="project" value="TreeGrafter"/>
</dbReference>
<accession>A0A9W7YC04</accession>
<dbReference type="AlphaFoldDB" id="A0A9W7YC04"/>
<dbReference type="PANTHER" id="PTHR11804:SF84">
    <property type="entry name" value="SACCHAROLYSIN"/>
    <property type="match status" value="1"/>
</dbReference>
<dbReference type="InterPro" id="IPR045666">
    <property type="entry name" value="OpdA_N"/>
</dbReference>
<dbReference type="SUPFAM" id="SSF55486">
    <property type="entry name" value="Metalloproteases ('zincins'), catalytic domain"/>
    <property type="match status" value="1"/>
</dbReference>
<evidence type="ECO:0000256" key="6">
    <source>
        <dbReference type="ARBA" id="ARBA00023049"/>
    </source>
</evidence>
<comment type="cofactor">
    <cofactor evidence="7">
        <name>Zn(2+)</name>
        <dbReference type="ChEBI" id="CHEBI:29105"/>
    </cofactor>
    <text evidence="7">Binds 1 zinc ion.</text>
</comment>
<feature type="domain" description="Oligopeptidase A N-terminal" evidence="9">
    <location>
        <begin position="25"/>
        <end position="145"/>
    </location>
</feature>
<evidence type="ECO:0000256" key="5">
    <source>
        <dbReference type="ARBA" id="ARBA00022833"/>
    </source>
</evidence>
<gene>
    <name evidence="10" type="primary">PRD1_2</name>
    <name evidence="10" type="ORF">LPJ61_002690</name>
</gene>
<protein>
    <submittedName>
        <fullName evidence="10">Metalloendopeptidase</fullName>
        <ecNumber evidence="10">3.4.24.37</ecNumber>
    </submittedName>
</protein>
<dbReference type="OrthoDB" id="534666at2759"/>
<keyword evidence="6 7" id="KW-0482">Metalloprotease</keyword>
<reference evidence="10" key="1">
    <citation type="submission" date="2022-07" db="EMBL/GenBank/DDBJ databases">
        <title>Phylogenomic reconstructions and comparative analyses of Kickxellomycotina fungi.</title>
        <authorList>
            <person name="Reynolds N.K."/>
            <person name="Stajich J.E."/>
            <person name="Barry K."/>
            <person name="Grigoriev I.V."/>
            <person name="Crous P."/>
            <person name="Smith M.E."/>
        </authorList>
    </citation>
    <scope>NUCLEOTIDE SEQUENCE</scope>
    <source>
        <strain evidence="10">BCRC 34381</strain>
    </source>
</reference>
<dbReference type="Proteomes" id="UP001143981">
    <property type="component" value="Unassembled WGS sequence"/>
</dbReference>
<dbReference type="InterPro" id="IPR045090">
    <property type="entry name" value="Pept_M3A_M3B"/>
</dbReference>
<keyword evidence="11" id="KW-1185">Reference proteome</keyword>
<evidence type="ECO:0000313" key="11">
    <source>
        <dbReference type="Proteomes" id="UP001143981"/>
    </source>
</evidence>
<keyword evidence="4 7" id="KW-0378">Hydrolase</keyword>
<proteinExistence type="inferred from homology"/>
<dbReference type="InterPro" id="IPR024079">
    <property type="entry name" value="MetalloPept_cat_dom_sf"/>
</dbReference>
<evidence type="ECO:0000256" key="4">
    <source>
        <dbReference type="ARBA" id="ARBA00022801"/>
    </source>
</evidence>
<dbReference type="EMBL" id="JANBOI010000365">
    <property type="protein sequence ID" value="KAJ1731120.1"/>
    <property type="molecule type" value="Genomic_DNA"/>
</dbReference>
<sequence>MVPAAPIKPINFNITPEDAFNLLSNVICKYTAVMDNVAQQTRPTYQNTIVPIAECTNVSTSFWVVSFLKDVTDDERLRKACTRADKRFTEFIIESNMRTDVYKAVRSVYDDHNQLAALSPTERRLVERIERHYRRRGLLISGEKRAVFENAKKRLAEIEAEYIEAGESESARISFSLEELEGMPEEYLCRLQVVAEDGAERYAIKTRGDDNLNAMTFVKSESARKKLYVASGKKCMEDMAWLKEAVELRLQVANALGYQSYAEYVFEERAAGSADLVISMAGDIRKQITSSVKEQMGQLEAAKRADMEAAGEPYSGFFEWDYYYYLGADDSADESGFYADIQAYYPMVEVVLGLLDVYERILGLTIVAAKNGNTWADDVDILEVWEVSECKFVGHLYLDLYHRPGKNECHGTRGIRPSHMRANGELQHPAVALVHAYPKPTSAKPALLHHSDVSEIMSMLGTAFLHLCTSVAWVDLSSPGFDFMSTPGDVLRHWLREPSVVGQIGVHYQTGEPVPEAMLKAVGKSNPNTDRSLRLREIASIMYDIAIHSTTDGSIDVLQIFRDIFEDMGCLLGGEEGVFNMPFLPHLIGGYNVGLYTYLWSDILSHDMYFSRFAKEGLYNRRTGKDFRREILQPGGSRDAMESIRMFLGREPNSNAFLKANGFLF</sequence>
<dbReference type="InterPro" id="IPR024080">
    <property type="entry name" value="Neurolysin/TOP_N"/>
</dbReference>
<comment type="similarity">
    <text evidence="1 7">Belongs to the peptidase M3 family.</text>
</comment>
<dbReference type="InterPro" id="IPR024077">
    <property type="entry name" value="Neurolysin/TOP_dom2"/>
</dbReference>
<keyword evidence="3 7" id="KW-0479">Metal-binding</keyword>
<evidence type="ECO:0000256" key="7">
    <source>
        <dbReference type="RuleBase" id="RU003435"/>
    </source>
</evidence>